<dbReference type="PANTHER" id="PTHR30576:SF20">
    <property type="entry name" value="QUINOVOSAMINEPHOSPHOTRANSFERAE-RELATED"/>
    <property type="match status" value="1"/>
</dbReference>
<dbReference type="Pfam" id="PF02397">
    <property type="entry name" value="Bac_transf"/>
    <property type="match status" value="1"/>
</dbReference>
<proteinExistence type="inferred from homology"/>
<protein>
    <submittedName>
        <fullName evidence="4">Sugar transferase</fullName>
    </submittedName>
</protein>
<dbReference type="RefSeq" id="WP_105216653.1">
    <property type="nucleotide sequence ID" value="NZ_CP027062.1"/>
</dbReference>
<dbReference type="KEGG" id="aue:C5O00_09605"/>
<dbReference type="GO" id="GO:0016780">
    <property type="term" value="F:phosphotransferase activity, for other substituted phosphate groups"/>
    <property type="evidence" value="ECO:0007669"/>
    <property type="project" value="TreeGrafter"/>
</dbReference>
<feature type="domain" description="Bacterial sugar transferase" evidence="3">
    <location>
        <begin position="10"/>
        <end position="193"/>
    </location>
</feature>
<sequence length="194" mass="22108">MLTPNQIIIKRVFDLSLAVLLLPFVLIPVILLIILASLDTGQNGLFSQYRVGRNGRLFKLYKIRTLKGEAHDSIIEIKQQATQLGSWLRKRKLDELPQIWNILAGSMSWVGPRPDVPGYADELSGEDRIVLSVRPGLTGPATIKYKDEDKLLLAQEDPQEYNDNVIWPDKVEINKQYIKNWSLIKDIKYLLASV</sequence>
<dbReference type="Proteomes" id="UP000238442">
    <property type="component" value="Chromosome"/>
</dbReference>
<reference evidence="4 5" key="1">
    <citation type="submission" date="2018-02" db="EMBL/GenBank/DDBJ databases">
        <title>Genomic analysis of the strain RR4-38 isolated from a seawater recirculating aquaculture system.</title>
        <authorList>
            <person name="Kim Y.-S."/>
            <person name="Jang Y.H."/>
            <person name="Kim K.-H."/>
        </authorList>
    </citation>
    <scope>NUCLEOTIDE SEQUENCE [LARGE SCALE GENOMIC DNA]</scope>
    <source>
        <strain evidence="4 5">RR4-38</strain>
    </source>
</reference>
<accession>A0A2S0HYZ9</accession>
<name>A0A2S0HYZ9_9FLAO</name>
<keyword evidence="4" id="KW-0808">Transferase</keyword>
<evidence type="ECO:0000313" key="5">
    <source>
        <dbReference type="Proteomes" id="UP000238442"/>
    </source>
</evidence>
<comment type="similarity">
    <text evidence="1">Belongs to the bacterial sugar transferase family.</text>
</comment>
<evidence type="ECO:0000256" key="2">
    <source>
        <dbReference type="SAM" id="Phobius"/>
    </source>
</evidence>
<organism evidence="4 5">
    <name type="scientific">Pukyongia salina</name>
    <dbReference type="NCBI Taxonomy" id="2094025"/>
    <lineage>
        <taxon>Bacteria</taxon>
        <taxon>Pseudomonadati</taxon>
        <taxon>Bacteroidota</taxon>
        <taxon>Flavobacteriia</taxon>
        <taxon>Flavobacteriales</taxon>
        <taxon>Flavobacteriaceae</taxon>
        <taxon>Pukyongia</taxon>
    </lineage>
</organism>
<dbReference type="InterPro" id="IPR003362">
    <property type="entry name" value="Bact_transf"/>
</dbReference>
<dbReference type="PANTHER" id="PTHR30576">
    <property type="entry name" value="COLANIC BIOSYNTHESIS UDP-GLUCOSE LIPID CARRIER TRANSFERASE"/>
    <property type="match status" value="1"/>
</dbReference>
<evidence type="ECO:0000256" key="1">
    <source>
        <dbReference type="ARBA" id="ARBA00006464"/>
    </source>
</evidence>
<evidence type="ECO:0000259" key="3">
    <source>
        <dbReference type="Pfam" id="PF02397"/>
    </source>
</evidence>
<dbReference type="AlphaFoldDB" id="A0A2S0HYZ9"/>
<keyword evidence="2" id="KW-1133">Transmembrane helix</keyword>
<keyword evidence="5" id="KW-1185">Reference proteome</keyword>
<keyword evidence="2" id="KW-0472">Membrane</keyword>
<feature type="transmembrane region" description="Helical" evidence="2">
    <location>
        <begin position="12"/>
        <end position="38"/>
    </location>
</feature>
<gene>
    <name evidence="4" type="ORF">C5O00_09605</name>
</gene>
<dbReference type="EMBL" id="CP027062">
    <property type="protein sequence ID" value="AVI51413.1"/>
    <property type="molecule type" value="Genomic_DNA"/>
</dbReference>
<evidence type="ECO:0000313" key="4">
    <source>
        <dbReference type="EMBL" id="AVI51413.1"/>
    </source>
</evidence>
<dbReference type="OrthoDB" id="9808602at2"/>
<keyword evidence="2" id="KW-0812">Transmembrane</keyword>